<keyword evidence="4" id="KW-0946">Virion</keyword>
<evidence type="ECO:0000256" key="5">
    <source>
        <dbReference type="ARBA" id="ARBA00022879"/>
    </source>
</evidence>
<evidence type="ECO:0000259" key="10">
    <source>
        <dbReference type="Pfam" id="PF00974"/>
    </source>
</evidence>
<keyword evidence="6 9" id="KW-1133">Transmembrane helix</keyword>
<keyword evidence="13" id="KW-1185">Reference proteome</keyword>
<evidence type="ECO:0000313" key="12">
    <source>
        <dbReference type="EMBL" id="AXZ78338.1"/>
    </source>
</evidence>
<feature type="domain" description="Spike glycoprotein G central" evidence="11">
    <location>
        <begin position="331"/>
        <end position="438"/>
    </location>
</feature>
<dbReference type="EMBL" id="MG251664">
    <property type="protein sequence ID" value="AXZ78338.1"/>
    <property type="molecule type" value="Viral_cRNA"/>
</dbReference>
<dbReference type="GeneID" id="80535547"/>
<dbReference type="Gene3D" id="2.30.30.640">
    <property type="match status" value="1"/>
</dbReference>
<sequence length="539" mass="61417">MKKTTSVTMNQLIVFTVILSVAACDYIYYPVKIQTPFKAVPLSNLQCPRHPSERTLRNSRFGKGWILKQNIVDVPGLFVVKQKWKTACHMNFLGIKTIKHEIISEELTATDFTNYTTTPTFPNEECNWMTDTVKETTHFIASRGTLAYDISTGRTADPVYGTHLCAVNYCHLRKDVIFRSDETFKIKEYGFKEILYEVELDQNHQVTESSVIQSRDFHPLSIRGACIDEQNLGGRKFSLIFPNGFYLVLDIAVKSGGLNIRYQTGSDLVARASHRLTGSGGTPVRGVKDKDVVVKTDVSDRGCSSWCSAINGLPVCPTHARHHIRQTGMLSMEFQQERRMLARVESFICREKLHEVRTTKKINAIGLGMFVQRHGGPGPVYRIKNQTLESATGIYKRIFWEPRDDQIGMYYNGTEEKKVTCAEWITDRNGMSCINGIVKYGNKIIHPSSLANTAPEEERLFKKSELIDAYHVPTKAVNPWADWNPMHPPEASRKFIGWNFPDFLGPMKLYLEWVVVGIIGILTLMMIVSCNHRRTRHYY</sequence>
<evidence type="ECO:0000256" key="7">
    <source>
        <dbReference type="ARBA" id="ARBA00023136"/>
    </source>
</evidence>
<evidence type="ECO:0000256" key="6">
    <source>
        <dbReference type="ARBA" id="ARBA00022989"/>
    </source>
</evidence>
<name>A0A385KL07_9RHAB</name>
<keyword evidence="8" id="KW-0325">Glycoprotein</keyword>
<evidence type="ECO:0000256" key="4">
    <source>
        <dbReference type="ARBA" id="ARBA00022844"/>
    </source>
</evidence>
<reference evidence="12" key="1">
    <citation type="journal article" date="2018" name="Acta Virol.">
        <title>Two Rhabdoviridae: Dillard's Draw virus, a?putative new virus, and Merida virus from Culex tarsalis (Diptera: Culicidae) in New Mexico, USA.</title>
        <authorList>
            <person name="Reeves W.K."/>
            <person name="Miller M.M."/>
            <person name="Gruner W.E."/>
        </authorList>
    </citation>
    <scope>NUCLEOTIDE SEQUENCE</scope>
    <source>
        <strain evidence="12">DDrV-2015</strain>
    </source>
</reference>
<dbReference type="GO" id="GO:0019031">
    <property type="term" value="C:viral envelope"/>
    <property type="evidence" value="ECO:0007669"/>
    <property type="project" value="UniProtKB-KW"/>
</dbReference>
<evidence type="ECO:0000256" key="8">
    <source>
        <dbReference type="ARBA" id="ARBA00023180"/>
    </source>
</evidence>
<dbReference type="Pfam" id="PF00974">
    <property type="entry name" value="Rhabdo_glycop_FD"/>
    <property type="match status" value="1"/>
</dbReference>
<dbReference type="PROSITE" id="PS51257">
    <property type="entry name" value="PROKAR_LIPOPROTEIN"/>
    <property type="match status" value="1"/>
</dbReference>
<dbReference type="Pfam" id="PF24833">
    <property type="entry name" value="Rhabdo_glycop_CD"/>
    <property type="match status" value="1"/>
</dbReference>
<feature type="transmembrane region" description="Helical" evidence="9">
    <location>
        <begin position="12"/>
        <end position="29"/>
    </location>
</feature>
<dbReference type="RefSeq" id="YP_010797590.1">
    <property type="nucleotide sequence ID" value="NC_076211.1"/>
</dbReference>
<accession>A0A385KL07</accession>
<organism evidence="12">
    <name type="scientific">Dillard's Draw virus</name>
    <dbReference type="NCBI Taxonomy" id="2315722"/>
    <lineage>
        <taxon>Viruses</taxon>
        <taxon>Riboviria</taxon>
        <taxon>Orthornavirae</taxon>
        <taxon>Negarnaviricota</taxon>
        <taxon>Haploviricotina</taxon>
        <taxon>Monjiviricetes</taxon>
        <taxon>Mononegavirales</taxon>
        <taxon>Rhabdoviridae</taxon>
        <taxon>Alpharhabdovirinae</taxon>
        <taxon>Sunrhavirus</taxon>
        <taxon>Sunrhavirus dillard</taxon>
    </lineage>
</organism>
<evidence type="ECO:0000256" key="2">
    <source>
        <dbReference type="ARBA" id="ARBA00022692"/>
    </source>
</evidence>
<keyword evidence="7 9" id="KW-0472">Membrane</keyword>
<keyword evidence="3" id="KW-0732">Signal</keyword>
<comment type="subcellular location">
    <subcellularLocation>
        <location evidence="1">Virion membrane</location>
        <topology evidence="1">Single-pass type I membrane protein</topology>
    </subcellularLocation>
</comment>
<feature type="transmembrane region" description="Helical" evidence="9">
    <location>
        <begin position="510"/>
        <end position="530"/>
    </location>
</feature>
<dbReference type="KEGG" id="vg:80535547"/>
<evidence type="ECO:0000313" key="13">
    <source>
        <dbReference type="Proteomes" id="UP000679447"/>
    </source>
</evidence>
<protein>
    <submittedName>
        <fullName evidence="12">Putative envelope glycoprotein</fullName>
    </submittedName>
</protein>
<dbReference type="GO" id="GO:0055036">
    <property type="term" value="C:virion membrane"/>
    <property type="evidence" value="ECO:0007669"/>
    <property type="project" value="UniProtKB-SubCell"/>
</dbReference>
<evidence type="ECO:0000259" key="11">
    <source>
        <dbReference type="Pfam" id="PF24833"/>
    </source>
</evidence>
<keyword evidence="5 12" id="KW-0261">Viral envelope protein</keyword>
<evidence type="ECO:0000256" key="1">
    <source>
        <dbReference type="ARBA" id="ARBA00004563"/>
    </source>
</evidence>
<feature type="domain" description="Spike glycoprotein fusion" evidence="10">
    <location>
        <begin position="74"/>
        <end position="165"/>
    </location>
</feature>
<dbReference type="InterPro" id="IPR001903">
    <property type="entry name" value="Rhabdo_glycop_FD"/>
</dbReference>
<keyword evidence="2 9" id="KW-0812">Transmembrane</keyword>
<evidence type="ECO:0000256" key="3">
    <source>
        <dbReference type="ARBA" id="ARBA00022729"/>
    </source>
</evidence>
<dbReference type="SUPFAM" id="SSF161008">
    <property type="entry name" value="Viral glycoprotein ectodomain-like"/>
    <property type="match status" value="2"/>
</dbReference>
<dbReference type="InterPro" id="IPR055447">
    <property type="entry name" value="Rhabdo_glycop_CD"/>
</dbReference>
<proteinExistence type="predicted"/>
<dbReference type="Proteomes" id="UP000679447">
    <property type="component" value="Segment"/>
</dbReference>
<evidence type="ECO:0000256" key="9">
    <source>
        <dbReference type="SAM" id="Phobius"/>
    </source>
</evidence>